<proteinExistence type="predicted"/>
<comment type="caution">
    <text evidence="1">The sequence shown here is derived from an EMBL/GenBank/DDBJ whole genome shotgun (WGS) entry which is preliminary data.</text>
</comment>
<evidence type="ECO:0000313" key="2">
    <source>
        <dbReference type="Proteomes" id="UP000257109"/>
    </source>
</evidence>
<gene>
    <name evidence="1" type="ORF">CR513_17302</name>
</gene>
<dbReference type="EMBL" id="QJKJ01003188">
    <property type="protein sequence ID" value="RDX99627.1"/>
    <property type="molecule type" value="Genomic_DNA"/>
</dbReference>
<feature type="non-terminal residue" evidence="1">
    <location>
        <position position="1"/>
    </location>
</feature>
<evidence type="ECO:0000313" key="1">
    <source>
        <dbReference type="EMBL" id="RDX99627.1"/>
    </source>
</evidence>
<sequence length="95" mass="11414">MAKYIEVHYYKKDYPMVRLGSKRKDYLHCGYVYLLHEKSQAMDTLEIYLNKVKRKLDRKVKFIRSNIGGEYYGRYDETRTTSRFTHTDPPVDPLA</sequence>
<protein>
    <submittedName>
        <fullName evidence="1">Uncharacterized protein</fullName>
    </submittedName>
</protein>
<keyword evidence="2" id="KW-1185">Reference proteome</keyword>
<accession>A0A371H9Z3</accession>
<organism evidence="1 2">
    <name type="scientific">Mucuna pruriens</name>
    <name type="common">Velvet bean</name>
    <name type="synonym">Dolichos pruriens</name>
    <dbReference type="NCBI Taxonomy" id="157652"/>
    <lineage>
        <taxon>Eukaryota</taxon>
        <taxon>Viridiplantae</taxon>
        <taxon>Streptophyta</taxon>
        <taxon>Embryophyta</taxon>
        <taxon>Tracheophyta</taxon>
        <taxon>Spermatophyta</taxon>
        <taxon>Magnoliopsida</taxon>
        <taxon>eudicotyledons</taxon>
        <taxon>Gunneridae</taxon>
        <taxon>Pentapetalae</taxon>
        <taxon>rosids</taxon>
        <taxon>fabids</taxon>
        <taxon>Fabales</taxon>
        <taxon>Fabaceae</taxon>
        <taxon>Papilionoideae</taxon>
        <taxon>50 kb inversion clade</taxon>
        <taxon>NPAAA clade</taxon>
        <taxon>indigoferoid/millettioid clade</taxon>
        <taxon>Phaseoleae</taxon>
        <taxon>Mucuna</taxon>
    </lineage>
</organism>
<name>A0A371H9Z3_MUCPR</name>
<dbReference type="OrthoDB" id="1935865at2759"/>
<dbReference type="Proteomes" id="UP000257109">
    <property type="component" value="Unassembled WGS sequence"/>
</dbReference>
<dbReference type="AlphaFoldDB" id="A0A371H9Z3"/>
<reference evidence="1" key="1">
    <citation type="submission" date="2018-05" db="EMBL/GenBank/DDBJ databases">
        <title>Draft genome of Mucuna pruriens seed.</title>
        <authorList>
            <person name="Nnadi N.E."/>
            <person name="Vos R."/>
            <person name="Hasami M.H."/>
            <person name="Devisetty U.K."/>
            <person name="Aguiy J.C."/>
        </authorList>
    </citation>
    <scope>NUCLEOTIDE SEQUENCE [LARGE SCALE GENOMIC DNA]</scope>
    <source>
        <strain evidence="1">JCA_2017</strain>
    </source>
</reference>